<dbReference type="Pfam" id="PF02397">
    <property type="entry name" value="Bac_transf"/>
    <property type="match status" value="1"/>
</dbReference>
<sequence length="192" mass="21575">MLKQIFDKTAAFFGLIFLSPVLLVVAILIKIKMGDGPVIFTQKRVGKNGELFTMYKFRSMRVEHSGTSVSVAGESRITPLGAKLRTYKLDELPELWNVLKGDMSFVGPRPDVPGYADKLTGENRKILELRPGITGPASLKYANEEQILAKVDDPIKYNDEVLFPDKVKINLDYYHNNTVVGDIKLILKTIFK</sequence>
<feature type="domain" description="Bacterial sugar transferase" evidence="3">
    <location>
        <begin position="3"/>
        <end position="191"/>
    </location>
</feature>
<keyword evidence="4" id="KW-0328">Glycosyltransferase</keyword>
<feature type="transmembrane region" description="Helical" evidence="2">
    <location>
        <begin position="12"/>
        <end position="29"/>
    </location>
</feature>
<dbReference type="HOGENOM" id="CLU_024920_1_2_10"/>
<protein>
    <submittedName>
        <fullName evidence="4">Lipid carrier: UDP-N-acetylgalactosaminyltransferase</fullName>
        <ecNumber evidence="4">2.4.1.-</ecNumber>
    </submittedName>
</protein>
<keyword evidence="2" id="KW-1133">Transmembrane helix</keyword>
<dbReference type="Proteomes" id="UP000027616">
    <property type="component" value="Chromosome I"/>
</dbReference>
<dbReference type="EMBL" id="HG934468">
    <property type="protein sequence ID" value="CDN30864.1"/>
    <property type="molecule type" value="Genomic_DNA"/>
</dbReference>
<comment type="similarity">
    <text evidence="1">Belongs to the bacterial sugar transferase family.</text>
</comment>
<dbReference type="InterPro" id="IPR003362">
    <property type="entry name" value="Bact_transf"/>
</dbReference>
<dbReference type="eggNOG" id="COG2148">
    <property type="taxonomic scope" value="Bacteria"/>
</dbReference>
<keyword evidence="5" id="KW-1185">Reference proteome</keyword>
<dbReference type="PANTHER" id="PTHR30576:SF20">
    <property type="entry name" value="QUINOVOSAMINEPHOSPHOTRANSFERAE-RELATED"/>
    <property type="match status" value="1"/>
</dbReference>
<dbReference type="PANTHER" id="PTHR30576">
    <property type="entry name" value="COLANIC BIOSYNTHESIS UDP-GLUCOSE LIPID CARRIER TRANSFERASE"/>
    <property type="match status" value="1"/>
</dbReference>
<dbReference type="EC" id="2.4.1.-" evidence="4"/>
<keyword evidence="4" id="KW-0808">Transferase</keyword>
<dbReference type="OrthoDB" id="9808602at2"/>
<evidence type="ECO:0000256" key="2">
    <source>
        <dbReference type="SAM" id="Phobius"/>
    </source>
</evidence>
<name>A0A060RBX9_9BACT</name>
<dbReference type="AlphaFoldDB" id="A0A060RBX9"/>
<evidence type="ECO:0000313" key="5">
    <source>
        <dbReference type="Proteomes" id="UP000027616"/>
    </source>
</evidence>
<organism evidence="4 5">
    <name type="scientific">Mucinivorans hirudinis</name>
    <dbReference type="NCBI Taxonomy" id="1433126"/>
    <lineage>
        <taxon>Bacteria</taxon>
        <taxon>Pseudomonadati</taxon>
        <taxon>Bacteroidota</taxon>
        <taxon>Bacteroidia</taxon>
        <taxon>Bacteroidales</taxon>
        <taxon>Rikenellaceae</taxon>
        <taxon>Mucinivorans</taxon>
    </lineage>
</organism>
<dbReference type="GO" id="GO:0016757">
    <property type="term" value="F:glycosyltransferase activity"/>
    <property type="evidence" value="ECO:0007669"/>
    <property type="project" value="UniProtKB-KW"/>
</dbReference>
<dbReference type="PATRIC" id="fig|1433126.3.peg.760"/>
<accession>A0A060RBX9</accession>
<dbReference type="GO" id="GO:0016780">
    <property type="term" value="F:phosphotransferase activity, for other substituted phosphate groups"/>
    <property type="evidence" value="ECO:0007669"/>
    <property type="project" value="TreeGrafter"/>
</dbReference>
<evidence type="ECO:0000313" key="4">
    <source>
        <dbReference type="EMBL" id="CDN30864.1"/>
    </source>
</evidence>
<keyword evidence="2" id="KW-0812">Transmembrane</keyword>
<keyword evidence="2" id="KW-0472">Membrane</keyword>
<evidence type="ECO:0000259" key="3">
    <source>
        <dbReference type="Pfam" id="PF02397"/>
    </source>
</evidence>
<proteinExistence type="inferred from homology"/>
<dbReference type="STRING" id="1433126.BN938_0760"/>
<reference evidence="4 5" key="1">
    <citation type="journal article" date="2015" name="Genome Announc.">
        <title>Complete Genome Sequence of the Novel Leech Symbiont Mucinivorans hirudinis M3T.</title>
        <authorList>
            <person name="Nelson M.C."/>
            <person name="Bomar L."/>
            <person name="Graf J."/>
        </authorList>
    </citation>
    <scope>NUCLEOTIDE SEQUENCE [LARGE SCALE GENOMIC DNA]</scope>
    <source>
        <strain evidence="5">M3</strain>
    </source>
</reference>
<evidence type="ECO:0000256" key="1">
    <source>
        <dbReference type="ARBA" id="ARBA00006464"/>
    </source>
</evidence>
<dbReference type="KEGG" id="rbc:BN938_0760"/>
<gene>
    <name evidence="4" type="ORF">BN938_0760</name>
</gene>